<evidence type="ECO:0000259" key="9">
    <source>
        <dbReference type="Pfam" id="PF01743"/>
    </source>
</evidence>
<dbReference type="InterPro" id="IPR032828">
    <property type="entry name" value="PolyA_RNA-bd"/>
</dbReference>
<dbReference type="PANTHER" id="PTHR46173:SF1">
    <property type="entry name" value="CCA TRNA NUCLEOTIDYLTRANSFERASE 1, MITOCHONDRIAL"/>
    <property type="match status" value="1"/>
</dbReference>
<proteinExistence type="inferred from homology"/>
<keyword evidence="6" id="KW-0547">Nucleotide-binding</keyword>
<dbReference type="SUPFAM" id="SSF81891">
    <property type="entry name" value="Poly A polymerase C-terminal region-like"/>
    <property type="match status" value="1"/>
</dbReference>
<evidence type="ECO:0000256" key="8">
    <source>
        <dbReference type="RuleBase" id="RU003953"/>
    </source>
</evidence>
<dbReference type="CDD" id="cd05398">
    <property type="entry name" value="NT_ClassII-CCAase"/>
    <property type="match status" value="1"/>
</dbReference>
<dbReference type="Gene3D" id="1.10.246.80">
    <property type="match status" value="1"/>
</dbReference>
<evidence type="ECO:0000256" key="2">
    <source>
        <dbReference type="ARBA" id="ARBA00022679"/>
    </source>
</evidence>
<dbReference type="EMBL" id="PFCN01000033">
    <property type="protein sequence ID" value="PIR70211.1"/>
    <property type="molecule type" value="Genomic_DNA"/>
</dbReference>
<feature type="domain" description="HD" evidence="10">
    <location>
        <begin position="261"/>
        <end position="361"/>
    </location>
</feature>
<dbReference type="Pfam" id="PF12627">
    <property type="entry name" value="PolyA_pol_RNAbd"/>
    <property type="match status" value="1"/>
</dbReference>
<dbReference type="GO" id="GO:0000049">
    <property type="term" value="F:tRNA binding"/>
    <property type="evidence" value="ECO:0007669"/>
    <property type="project" value="TreeGrafter"/>
</dbReference>
<dbReference type="InterPro" id="IPR003607">
    <property type="entry name" value="HD/PDEase_dom"/>
</dbReference>
<evidence type="ECO:0000256" key="1">
    <source>
        <dbReference type="ARBA" id="ARBA00001946"/>
    </source>
</evidence>
<dbReference type="InterPro" id="IPR002646">
    <property type="entry name" value="PolA_pol_head_dom"/>
</dbReference>
<feature type="domain" description="Poly A polymerase head" evidence="9">
    <location>
        <begin position="28"/>
        <end position="158"/>
    </location>
</feature>
<dbReference type="InterPro" id="IPR043519">
    <property type="entry name" value="NT_sf"/>
</dbReference>
<evidence type="ECO:0000256" key="4">
    <source>
        <dbReference type="ARBA" id="ARBA00022695"/>
    </source>
</evidence>
<comment type="similarity">
    <text evidence="8">Belongs to the tRNA nucleotidyltransferase/poly(A) polymerase family.</text>
</comment>
<dbReference type="SUPFAM" id="SSF81301">
    <property type="entry name" value="Nucleotidyltransferase"/>
    <property type="match status" value="1"/>
</dbReference>
<dbReference type="InterPro" id="IPR006675">
    <property type="entry name" value="HDIG_dom"/>
</dbReference>
<dbReference type="InterPro" id="IPR050264">
    <property type="entry name" value="Bact_CCA-adding_enz_type3_sf"/>
</dbReference>
<evidence type="ECO:0000313" key="13">
    <source>
        <dbReference type="Proteomes" id="UP000229383"/>
    </source>
</evidence>
<dbReference type="Gene3D" id="3.30.460.10">
    <property type="entry name" value="Beta Polymerase, domain 2"/>
    <property type="match status" value="1"/>
</dbReference>
<comment type="cofactor">
    <cofactor evidence="1">
        <name>Mg(2+)</name>
        <dbReference type="ChEBI" id="CHEBI:18420"/>
    </cofactor>
</comment>
<evidence type="ECO:0000256" key="3">
    <source>
        <dbReference type="ARBA" id="ARBA00022694"/>
    </source>
</evidence>
<evidence type="ECO:0000256" key="6">
    <source>
        <dbReference type="ARBA" id="ARBA00022741"/>
    </source>
</evidence>
<dbReference type="GO" id="GO:0000166">
    <property type="term" value="F:nucleotide binding"/>
    <property type="evidence" value="ECO:0007669"/>
    <property type="project" value="UniProtKB-KW"/>
</dbReference>
<evidence type="ECO:0008006" key="14">
    <source>
        <dbReference type="Google" id="ProtNLM"/>
    </source>
</evidence>
<keyword evidence="7" id="KW-0460">Magnesium</keyword>
<evidence type="ECO:0000259" key="10">
    <source>
        <dbReference type="Pfam" id="PF01966"/>
    </source>
</evidence>
<keyword evidence="2 8" id="KW-0808">Transferase</keyword>
<name>A0A2H0TF82_9BACT</name>
<dbReference type="NCBIfam" id="TIGR00277">
    <property type="entry name" value="HDIG"/>
    <property type="match status" value="1"/>
</dbReference>
<dbReference type="Proteomes" id="UP000229383">
    <property type="component" value="Unassembled WGS sequence"/>
</dbReference>
<evidence type="ECO:0000256" key="7">
    <source>
        <dbReference type="ARBA" id="ARBA00022842"/>
    </source>
</evidence>
<dbReference type="GO" id="GO:0046872">
    <property type="term" value="F:metal ion binding"/>
    <property type="evidence" value="ECO:0007669"/>
    <property type="project" value="UniProtKB-KW"/>
</dbReference>
<organism evidence="12 13">
    <name type="scientific">Candidatus Niyogibacteria bacterium CG10_big_fil_rev_8_21_14_0_10_42_19</name>
    <dbReference type="NCBI Taxonomy" id="1974725"/>
    <lineage>
        <taxon>Bacteria</taxon>
        <taxon>Candidatus Niyogiibacteriota</taxon>
    </lineage>
</organism>
<dbReference type="CDD" id="cd00077">
    <property type="entry name" value="HDc"/>
    <property type="match status" value="1"/>
</dbReference>
<keyword evidence="8" id="KW-0694">RNA-binding</keyword>
<protein>
    <recommendedName>
        <fullName evidence="14">HD domain-containing protein</fullName>
    </recommendedName>
</protein>
<evidence type="ECO:0000259" key="11">
    <source>
        <dbReference type="Pfam" id="PF12627"/>
    </source>
</evidence>
<reference evidence="13" key="1">
    <citation type="submission" date="2017-09" db="EMBL/GenBank/DDBJ databases">
        <title>Depth-based differentiation of microbial function through sediment-hosted aquifers and enrichment of novel symbionts in the deep terrestrial subsurface.</title>
        <authorList>
            <person name="Probst A.J."/>
            <person name="Ladd B."/>
            <person name="Jarett J.K."/>
            <person name="Geller-Mcgrath D.E."/>
            <person name="Sieber C.M.K."/>
            <person name="Emerson J.B."/>
            <person name="Anantharaman K."/>
            <person name="Thomas B.C."/>
            <person name="Malmstrom R."/>
            <person name="Stieglmeier M."/>
            <person name="Klingl A."/>
            <person name="Woyke T."/>
            <person name="Ryan C.M."/>
            <person name="Banfield J.F."/>
        </authorList>
    </citation>
    <scope>NUCLEOTIDE SEQUENCE [LARGE SCALE GENOMIC DNA]</scope>
</reference>
<sequence length="495" mass="57391">MPEEKEKLAIPNETIQISSKLQKHGFEAFLVGGCVRDILSGKEPKDWDLTTNAKPKEIQKIFPNSFYENSFGTVGVKTESENPTLAVIEITPYRLEEKYTDKRHPDKVKFTDKLEDDLARRDFTINAIALSIKNENPKDYEIVDPFNGQKDLKHGIIRAVGDANERFNEDALRIIRAIRFVSEFNFSIEDKTKESLRNNADLLKLISKERIRDEFAKTINSDSPDVGLEIMRELGILKHVLPELEEGWGVTQNKEHIYTVWEHNIRALKHAAENKWPLKIRLSALLHDVGKPRTKKGEGHDSTFYGHDVVGGKITAQALKRLKFPNKIIEDVAKLVRWHLFFSDTEVITLSAVKRIIRHVGEENIWNLMKVRYCDRVGMSRPKERPFRLRKYESMIEEALRSPLSVTQLTVNGEDVIKIAKIEPGPKVGYILHILLEEVIEDESLNNREYQEKRVEELNRLDEKELQKMGEYAKNVKQAIEQKEVETIRKKYFVR</sequence>
<keyword evidence="3" id="KW-0819">tRNA processing</keyword>
<accession>A0A2H0TF82</accession>
<dbReference type="Pfam" id="PF01743">
    <property type="entry name" value="PolyA_pol"/>
    <property type="match status" value="1"/>
</dbReference>
<feature type="domain" description="tRNA nucleotidyltransferase/poly(A) polymerase RNA and SrmB- binding" evidence="11">
    <location>
        <begin position="185"/>
        <end position="245"/>
    </location>
</feature>
<gene>
    <name evidence="12" type="ORF">COU46_02970</name>
</gene>
<dbReference type="GO" id="GO:0008033">
    <property type="term" value="P:tRNA processing"/>
    <property type="evidence" value="ECO:0007669"/>
    <property type="project" value="UniProtKB-KW"/>
</dbReference>
<evidence type="ECO:0000313" key="12">
    <source>
        <dbReference type="EMBL" id="PIR70211.1"/>
    </source>
</evidence>
<comment type="caution">
    <text evidence="12">The sequence shown here is derived from an EMBL/GenBank/DDBJ whole genome shotgun (WGS) entry which is preliminary data.</text>
</comment>
<dbReference type="Pfam" id="PF01966">
    <property type="entry name" value="HD"/>
    <property type="match status" value="1"/>
</dbReference>
<dbReference type="InterPro" id="IPR006674">
    <property type="entry name" value="HD_domain"/>
</dbReference>
<keyword evidence="4" id="KW-0548">Nucleotidyltransferase</keyword>
<dbReference type="PANTHER" id="PTHR46173">
    <property type="entry name" value="CCA TRNA NUCLEOTIDYLTRANSFERASE 1, MITOCHONDRIAL"/>
    <property type="match status" value="1"/>
</dbReference>
<evidence type="ECO:0000256" key="5">
    <source>
        <dbReference type="ARBA" id="ARBA00022723"/>
    </source>
</evidence>
<dbReference type="Gene3D" id="1.10.3090.10">
    <property type="entry name" value="cca-adding enzyme, domain 2"/>
    <property type="match status" value="1"/>
</dbReference>
<keyword evidence="5" id="KW-0479">Metal-binding</keyword>
<dbReference type="AlphaFoldDB" id="A0A2H0TF82"/>
<dbReference type="GO" id="GO:0016779">
    <property type="term" value="F:nucleotidyltransferase activity"/>
    <property type="evidence" value="ECO:0007669"/>
    <property type="project" value="UniProtKB-KW"/>
</dbReference>